<reference evidence="1 2" key="1">
    <citation type="journal article" date="2021" name="Commun. Biol.">
        <title>The genome of Shorea leprosula (Dipterocarpaceae) highlights the ecological relevance of drought in aseasonal tropical rainforests.</title>
        <authorList>
            <person name="Ng K.K.S."/>
            <person name="Kobayashi M.J."/>
            <person name="Fawcett J.A."/>
            <person name="Hatakeyama M."/>
            <person name="Paape T."/>
            <person name="Ng C.H."/>
            <person name="Ang C.C."/>
            <person name="Tnah L.H."/>
            <person name="Lee C.T."/>
            <person name="Nishiyama T."/>
            <person name="Sese J."/>
            <person name="O'Brien M.J."/>
            <person name="Copetti D."/>
            <person name="Mohd Noor M.I."/>
            <person name="Ong R.C."/>
            <person name="Putra M."/>
            <person name="Sireger I.Z."/>
            <person name="Indrioko S."/>
            <person name="Kosugi Y."/>
            <person name="Izuno A."/>
            <person name="Isagi Y."/>
            <person name="Lee S.L."/>
            <person name="Shimizu K.K."/>
        </authorList>
    </citation>
    <scope>NUCLEOTIDE SEQUENCE [LARGE SCALE GENOMIC DNA]</scope>
    <source>
        <strain evidence="1">214</strain>
    </source>
</reference>
<dbReference type="EMBL" id="BPVZ01000060">
    <property type="protein sequence ID" value="GKV22553.1"/>
    <property type="molecule type" value="Genomic_DNA"/>
</dbReference>
<gene>
    <name evidence="1" type="ORF">SLEP1_g32415</name>
</gene>
<proteinExistence type="predicted"/>
<evidence type="ECO:0000313" key="2">
    <source>
        <dbReference type="Proteomes" id="UP001054252"/>
    </source>
</evidence>
<evidence type="ECO:0000313" key="1">
    <source>
        <dbReference type="EMBL" id="GKV22553.1"/>
    </source>
</evidence>
<sequence length="38" mass="4471">MMVEYFIFVTSHGKESLAIQLNLHYSYCGLVLFLFPCR</sequence>
<organism evidence="1 2">
    <name type="scientific">Rubroshorea leprosula</name>
    <dbReference type="NCBI Taxonomy" id="152421"/>
    <lineage>
        <taxon>Eukaryota</taxon>
        <taxon>Viridiplantae</taxon>
        <taxon>Streptophyta</taxon>
        <taxon>Embryophyta</taxon>
        <taxon>Tracheophyta</taxon>
        <taxon>Spermatophyta</taxon>
        <taxon>Magnoliopsida</taxon>
        <taxon>eudicotyledons</taxon>
        <taxon>Gunneridae</taxon>
        <taxon>Pentapetalae</taxon>
        <taxon>rosids</taxon>
        <taxon>malvids</taxon>
        <taxon>Malvales</taxon>
        <taxon>Dipterocarpaceae</taxon>
        <taxon>Rubroshorea</taxon>
    </lineage>
</organism>
<comment type="caution">
    <text evidence="1">The sequence shown here is derived from an EMBL/GenBank/DDBJ whole genome shotgun (WGS) entry which is preliminary data.</text>
</comment>
<keyword evidence="2" id="KW-1185">Reference proteome</keyword>
<protein>
    <submittedName>
        <fullName evidence="1">Uncharacterized protein</fullName>
    </submittedName>
</protein>
<name>A0AAV5KDA4_9ROSI</name>
<dbReference type="Proteomes" id="UP001054252">
    <property type="component" value="Unassembled WGS sequence"/>
</dbReference>
<dbReference type="AlphaFoldDB" id="A0AAV5KDA4"/>
<accession>A0AAV5KDA4</accession>